<dbReference type="AlphaFoldDB" id="X1GWD0"/>
<comment type="caution">
    <text evidence="1">The sequence shown here is derived from an EMBL/GenBank/DDBJ whole genome shotgun (WGS) entry which is preliminary data.</text>
</comment>
<dbReference type="EMBL" id="BARU01006818">
    <property type="protein sequence ID" value="GAH37318.1"/>
    <property type="molecule type" value="Genomic_DNA"/>
</dbReference>
<reference evidence="1" key="1">
    <citation type="journal article" date="2014" name="Front. Microbiol.">
        <title>High frequency of phylogenetically diverse reductive dehalogenase-homologous genes in deep subseafloor sedimentary metagenomes.</title>
        <authorList>
            <person name="Kawai M."/>
            <person name="Futagami T."/>
            <person name="Toyoda A."/>
            <person name="Takaki Y."/>
            <person name="Nishi S."/>
            <person name="Hori S."/>
            <person name="Arai W."/>
            <person name="Tsubouchi T."/>
            <person name="Morono Y."/>
            <person name="Uchiyama I."/>
            <person name="Ito T."/>
            <person name="Fujiyama A."/>
            <person name="Inagaki F."/>
            <person name="Takami H."/>
        </authorList>
    </citation>
    <scope>NUCLEOTIDE SEQUENCE</scope>
    <source>
        <strain evidence="1">Expedition CK06-06</strain>
    </source>
</reference>
<accession>X1GWD0</accession>
<organism evidence="1">
    <name type="scientific">marine sediment metagenome</name>
    <dbReference type="NCBI Taxonomy" id="412755"/>
    <lineage>
        <taxon>unclassified sequences</taxon>
        <taxon>metagenomes</taxon>
        <taxon>ecological metagenomes</taxon>
    </lineage>
</organism>
<sequence>MDEKTNNLLIHKKKLKERDPEEYKKCLALHILVANKLHHSTTEMGIFFAGFNEACKLIISYLEKNRDAPNKNYLRNLYEKGFEEYFVPYCHNLFEIYEEWKRQVEKEQLDKGRLFSLFESSFNRIYKDFQRRKS</sequence>
<name>X1GWD0_9ZZZZ</name>
<protein>
    <submittedName>
        <fullName evidence="1">Uncharacterized protein</fullName>
    </submittedName>
</protein>
<evidence type="ECO:0000313" key="1">
    <source>
        <dbReference type="EMBL" id="GAH37318.1"/>
    </source>
</evidence>
<proteinExistence type="predicted"/>
<gene>
    <name evidence="1" type="ORF">S03H2_13430</name>
</gene>